<sequence length="98" mass="11432">MARSKEELIADSVGAHVACLKDKHKCYERYHEHSDAWEKDDDDDDDDAWINKHREWEINIVLMKGILNKRAFGHCLVPPQQDKGQRSSAFQNPRKVSE</sequence>
<dbReference type="Gramene" id="rna-AYBTSS11_LOCUS19527">
    <property type="protein sequence ID" value="CAJ1962972.1"/>
    <property type="gene ID" value="gene-AYBTSS11_LOCUS19527"/>
</dbReference>
<reference evidence="2" key="1">
    <citation type="submission" date="2023-10" db="EMBL/GenBank/DDBJ databases">
        <authorList>
            <person name="Domelevo Entfellner J.-B."/>
        </authorList>
    </citation>
    <scope>NUCLEOTIDE SEQUENCE</scope>
</reference>
<dbReference type="EMBL" id="OY731403">
    <property type="protein sequence ID" value="CAJ1962972.1"/>
    <property type="molecule type" value="Genomic_DNA"/>
</dbReference>
<accession>A0AA86SS75</accession>
<proteinExistence type="predicted"/>
<name>A0AA86SS75_9FABA</name>
<evidence type="ECO:0000256" key="1">
    <source>
        <dbReference type="SAM" id="MobiDB-lite"/>
    </source>
</evidence>
<organism evidence="2 3">
    <name type="scientific">Sphenostylis stenocarpa</name>
    <dbReference type="NCBI Taxonomy" id="92480"/>
    <lineage>
        <taxon>Eukaryota</taxon>
        <taxon>Viridiplantae</taxon>
        <taxon>Streptophyta</taxon>
        <taxon>Embryophyta</taxon>
        <taxon>Tracheophyta</taxon>
        <taxon>Spermatophyta</taxon>
        <taxon>Magnoliopsida</taxon>
        <taxon>eudicotyledons</taxon>
        <taxon>Gunneridae</taxon>
        <taxon>Pentapetalae</taxon>
        <taxon>rosids</taxon>
        <taxon>fabids</taxon>
        <taxon>Fabales</taxon>
        <taxon>Fabaceae</taxon>
        <taxon>Papilionoideae</taxon>
        <taxon>50 kb inversion clade</taxon>
        <taxon>NPAAA clade</taxon>
        <taxon>indigoferoid/millettioid clade</taxon>
        <taxon>Phaseoleae</taxon>
        <taxon>Sphenostylis</taxon>
    </lineage>
</organism>
<dbReference type="AlphaFoldDB" id="A0AA86SS75"/>
<keyword evidence="3" id="KW-1185">Reference proteome</keyword>
<gene>
    <name evidence="2" type="ORF">AYBTSS11_LOCUS19527</name>
</gene>
<protein>
    <submittedName>
        <fullName evidence="2">Uncharacterized protein</fullName>
    </submittedName>
</protein>
<feature type="region of interest" description="Disordered" evidence="1">
    <location>
        <begin position="77"/>
        <end position="98"/>
    </location>
</feature>
<evidence type="ECO:0000313" key="3">
    <source>
        <dbReference type="Proteomes" id="UP001189624"/>
    </source>
</evidence>
<evidence type="ECO:0000313" key="2">
    <source>
        <dbReference type="EMBL" id="CAJ1962972.1"/>
    </source>
</evidence>
<dbReference type="Proteomes" id="UP001189624">
    <property type="component" value="Chromosome 6"/>
</dbReference>